<evidence type="ECO:0000313" key="9">
    <source>
        <dbReference type="Proteomes" id="UP000469950"/>
    </source>
</evidence>
<protein>
    <recommendedName>
        <fullName evidence="4">mannuronan 5-epimerase</fullName>
        <ecNumber evidence="4">5.1.3.37</ecNumber>
    </recommendedName>
</protein>
<reference evidence="8 9" key="1">
    <citation type="submission" date="2019-10" db="EMBL/GenBank/DDBJ databases">
        <title>Draft genome sequence of Marinobacter hydrocarbonoclasticus NCT7M from the microbiome of the marine copepod.</title>
        <authorList>
            <person name="Nuttall R."/>
            <person name="Sharma G."/>
            <person name="Moisander P."/>
        </authorList>
    </citation>
    <scope>NUCLEOTIDE SEQUENCE [LARGE SCALE GENOMIC DNA]</scope>
    <source>
        <strain evidence="8 9">NCT7M</strain>
    </source>
</reference>
<comment type="pathway">
    <text evidence="2">Glycan biosynthesis; alginate biosynthesis.</text>
</comment>
<dbReference type="GO" id="GO:0016853">
    <property type="term" value="F:isomerase activity"/>
    <property type="evidence" value="ECO:0007669"/>
    <property type="project" value="UniProtKB-KW"/>
</dbReference>
<dbReference type="RefSeq" id="WP_153740897.1">
    <property type="nucleotide sequence ID" value="NZ_WBMP01000009.1"/>
</dbReference>
<organism evidence="8 9">
    <name type="scientific">Marinobacter nauticus</name>
    <name type="common">Marinobacter hydrocarbonoclasticus</name>
    <name type="synonym">Marinobacter aquaeolei</name>
    <dbReference type="NCBI Taxonomy" id="2743"/>
    <lineage>
        <taxon>Bacteria</taxon>
        <taxon>Pseudomonadati</taxon>
        <taxon>Pseudomonadota</taxon>
        <taxon>Gammaproteobacteria</taxon>
        <taxon>Pseudomonadales</taxon>
        <taxon>Marinobacteraceae</taxon>
        <taxon>Marinobacter</taxon>
    </lineage>
</organism>
<evidence type="ECO:0000256" key="5">
    <source>
        <dbReference type="ARBA" id="ARBA00022841"/>
    </source>
</evidence>
<dbReference type="Gene3D" id="2.160.20.10">
    <property type="entry name" value="Single-stranded right-handed beta-helix, Pectin lyase-like"/>
    <property type="match status" value="2"/>
</dbReference>
<comment type="catalytic activity">
    <reaction evidence="1">
        <text>[(1-&gt;4)-beta-D-mannuronosyl](n) = [alginate](n)</text>
        <dbReference type="Rhea" id="RHEA:45572"/>
        <dbReference type="Rhea" id="RHEA-COMP:11264"/>
        <dbReference type="Rhea" id="RHEA-COMP:11270"/>
        <dbReference type="ChEBI" id="CHEBI:58187"/>
        <dbReference type="ChEBI" id="CHEBI:85311"/>
        <dbReference type="EC" id="5.1.3.37"/>
    </reaction>
</comment>
<accession>A0A833JRQ0</accession>
<dbReference type="Pfam" id="PF13229">
    <property type="entry name" value="Beta_helix"/>
    <property type="match status" value="1"/>
</dbReference>
<name>A0A833JRQ0_MARNT</name>
<dbReference type="GO" id="GO:0042121">
    <property type="term" value="P:alginic acid biosynthetic process"/>
    <property type="evidence" value="ECO:0007669"/>
    <property type="project" value="UniProtKB-UniPathway"/>
</dbReference>
<dbReference type="EC" id="5.1.3.37" evidence="4"/>
<dbReference type="InterPro" id="IPR012334">
    <property type="entry name" value="Pectin_lyas_fold"/>
</dbReference>
<dbReference type="InterPro" id="IPR006626">
    <property type="entry name" value="PbH1"/>
</dbReference>
<comment type="caution">
    <text evidence="8">The sequence shown here is derived from an EMBL/GenBank/DDBJ whole genome shotgun (WGS) entry which is preliminary data.</text>
</comment>
<keyword evidence="6" id="KW-0413">Isomerase</keyword>
<dbReference type="AlphaFoldDB" id="A0A833JRQ0"/>
<dbReference type="InterPro" id="IPR011050">
    <property type="entry name" value="Pectin_lyase_fold/virulence"/>
</dbReference>
<evidence type="ECO:0000256" key="2">
    <source>
        <dbReference type="ARBA" id="ARBA00005182"/>
    </source>
</evidence>
<evidence type="ECO:0000256" key="3">
    <source>
        <dbReference type="ARBA" id="ARBA00010085"/>
    </source>
</evidence>
<dbReference type="EMBL" id="WBMP01000009">
    <property type="protein sequence ID" value="KAE8545336.1"/>
    <property type="molecule type" value="Genomic_DNA"/>
</dbReference>
<evidence type="ECO:0000313" key="8">
    <source>
        <dbReference type="EMBL" id="KAE8545336.1"/>
    </source>
</evidence>
<feature type="domain" description="Right handed beta helix" evidence="7">
    <location>
        <begin position="360"/>
        <end position="497"/>
    </location>
</feature>
<dbReference type="UniPathway" id="UPA00286"/>
<evidence type="ECO:0000256" key="6">
    <source>
        <dbReference type="ARBA" id="ARBA00023235"/>
    </source>
</evidence>
<keyword evidence="5" id="KW-0016">Alginate biosynthesis</keyword>
<sequence>MTKFNTGNPVGSSDPRDLYDNAENLDNLVNGDQAAYNDRLGKSRRSWQSVEDQVNQQADQYADDKEYRDSTFASDQTYRADAFQAAQDDREGVFNAYLVSAGYTGTAGNGDVEDYAAGIEITQYNQVVRDTSGEFWRVSGSTTLPYTTTGAGLPEGGAFVAVGDGVLRQELGQGVRRASNLQALQSISGRFSGDVAYLVGRTTAGDGGEGEFRWDASDLSASVSADTQQGVYVAPASAPTGVSGAWVRQYSGPVNVLWFGVVTGTDSTTEAQAALEFGSGKGVFWPVSDSEYIAGPLIPQENTVVTLEPGVVINAPSGGTRVFQLQRENVHIWAYGAKTVMDGTQSSHNVYILHPAKNVSVHGLFAEGSGSTGDDCFYIGGDPASGKVSENVRLIDCKGRNAKRNICSVVACHGYEIYGCEFYEAQAGILGVGIDLEANTYMPDGSNPVQRGVIRKCKIHDNAGIGIAVIFGEDCDIIENEVYNNASEGIATGAGGAQFNAGVARDGDLLGINSFDLATGEIEVRSSGNSLWDLGYEIGTVVQLNKRNSATYPSELNFTRGFISSISADGLKIKISPHYDYGEVTSFSGSGTGTRSYDPFVADLYMLVYREGQCSNIRIGRGNKLYGNGAAGQIRLQTAVGVTIDRAYIDMAGVAGTAISASFCRRVSITNCTEIYGRDIALRGINIGTCSKVTTENNRVTGFTSEGMIVDGSHIRCTNDTVENCGTTGNKPFRVQLCQNGKFSPRVFNDTAHPSNYGIILENSVTNSLVTGANCKDAGADNASSIISLSATNRIIDSIQRDGSFR</sequence>
<dbReference type="Proteomes" id="UP000469950">
    <property type="component" value="Unassembled WGS sequence"/>
</dbReference>
<dbReference type="SMART" id="SM00710">
    <property type="entry name" value="PbH1"/>
    <property type="match status" value="7"/>
</dbReference>
<dbReference type="InterPro" id="IPR039448">
    <property type="entry name" value="Beta_helix"/>
</dbReference>
<evidence type="ECO:0000256" key="4">
    <source>
        <dbReference type="ARBA" id="ARBA00012124"/>
    </source>
</evidence>
<evidence type="ECO:0000256" key="1">
    <source>
        <dbReference type="ARBA" id="ARBA00001550"/>
    </source>
</evidence>
<evidence type="ECO:0000259" key="7">
    <source>
        <dbReference type="Pfam" id="PF13229"/>
    </source>
</evidence>
<gene>
    <name evidence="8" type="ORF">F6453_2308</name>
</gene>
<proteinExistence type="inferred from homology"/>
<comment type="similarity">
    <text evidence="3">Belongs to the D-mannuronate C5-epimerase family.</text>
</comment>
<dbReference type="SUPFAM" id="SSF51126">
    <property type="entry name" value="Pectin lyase-like"/>
    <property type="match status" value="2"/>
</dbReference>